<evidence type="ECO:0000256" key="2">
    <source>
        <dbReference type="ARBA" id="ARBA00022692"/>
    </source>
</evidence>
<evidence type="ECO:0000256" key="7">
    <source>
        <dbReference type="SAM" id="Phobius"/>
    </source>
</evidence>
<dbReference type="GO" id="GO:0032581">
    <property type="term" value="P:ER-dependent peroxisome organization"/>
    <property type="evidence" value="ECO:0007669"/>
    <property type="project" value="EnsemblFungi"/>
</dbReference>
<keyword evidence="10" id="KW-1185">Reference proteome</keyword>
<dbReference type="eggNOG" id="ENOG502QQTF">
    <property type="taxonomic scope" value="Eukaryota"/>
</dbReference>
<dbReference type="STRING" id="436907.A7TDR4"/>
<dbReference type="PANTHER" id="PTHR28304">
    <property type="entry name" value="PEROXISOMAL MEMBRANE PROTEIN PEX29"/>
    <property type="match status" value="1"/>
</dbReference>
<evidence type="ECO:0000259" key="8">
    <source>
        <dbReference type="Pfam" id="PF06398"/>
    </source>
</evidence>
<reference evidence="9 10" key="1">
    <citation type="journal article" date="2007" name="Proc. Natl. Acad. Sci. U.S.A.">
        <title>Independent sorting-out of thousands of duplicated gene pairs in two yeast species descended from a whole-genome duplication.</title>
        <authorList>
            <person name="Scannell D.R."/>
            <person name="Frank A.C."/>
            <person name="Conant G.C."/>
            <person name="Byrne K.P."/>
            <person name="Woolfit M."/>
            <person name="Wolfe K.H."/>
        </authorList>
    </citation>
    <scope>NUCLEOTIDE SEQUENCE [LARGE SCALE GENOMIC DNA]</scope>
    <source>
        <strain evidence="10">ATCC 22028 / DSM 70294 / BCRC 21397 / CBS 2163 / NBRC 10782 / NRRL Y-8283 / UCD 57-17</strain>
    </source>
</reference>
<dbReference type="OMA" id="QNCMDDF"/>
<feature type="transmembrane region" description="Helical" evidence="7">
    <location>
        <begin position="256"/>
        <end position="276"/>
    </location>
</feature>
<feature type="transmembrane region" description="Helical" evidence="7">
    <location>
        <begin position="134"/>
        <end position="158"/>
    </location>
</feature>
<dbReference type="GO" id="GO:0005778">
    <property type="term" value="C:peroxisomal membrane"/>
    <property type="evidence" value="ECO:0007669"/>
    <property type="project" value="UniProtKB-SubCell"/>
</dbReference>
<dbReference type="GeneID" id="5547891"/>
<dbReference type="Pfam" id="PF06398">
    <property type="entry name" value="Pex24p"/>
    <property type="match status" value="1"/>
</dbReference>
<evidence type="ECO:0000256" key="6">
    <source>
        <dbReference type="SAM" id="MobiDB-lite"/>
    </source>
</evidence>
<dbReference type="Proteomes" id="UP000000267">
    <property type="component" value="Unassembled WGS sequence"/>
</dbReference>
<dbReference type="AlphaFoldDB" id="A7TDR4"/>
<evidence type="ECO:0000256" key="1">
    <source>
        <dbReference type="ARBA" id="ARBA00004585"/>
    </source>
</evidence>
<feature type="region of interest" description="Disordered" evidence="6">
    <location>
        <begin position="27"/>
        <end position="49"/>
    </location>
</feature>
<keyword evidence="3 7" id="KW-1133">Transmembrane helix</keyword>
<evidence type="ECO:0000256" key="3">
    <source>
        <dbReference type="ARBA" id="ARBA00022989"/>
    </source>
</evidence>
<feature type="transmembrane region" description="Helical" evidence="7">
    <location>
        <begin position="288"/>
        <end position="304"/>
    </location>
</feature>
<protein>
    <recommendedName>
        <fullName evidence="8">TECPR1-like DysF domain-containing protein</fullName>
    </recommendedName>
</protein>
<feature type="compositionally biased region" description="Polar residues" evidence="6">
    <location>
        <begin position="512"/>
        <end position="524"/>
    </location>
</feature>
<dbReference type="GO" id="GO:0005783">
    <property type="term" value="C:endoplasmic reticulum"/>
    <property type="evidence" value="ECO:0007669"/>
    <property type="project" value="EnsemblFungi"/>
</dbReference>
<feature type="compositionally biased region" description="Polar residues" evidence="6">
    <location>
        <begin position="538"/>
        <end position="548"/>
    </location>
</feature>
<keyword evidence="5" id="KW-0576">Peroxisome</keyword>
<dbReference type="InParanoid" id="A7TDR4"/>
<dbReference type="InterPro" id="IPR010482">
    <property type="entry name" value="TECPR1-like_DysF"/>
</dbReference>
<feature type="domain" description="TECPR1-like DysF" evidence="8">
    <location>
        <begin position="106"/>
        <end position="454"/>
    </location>
</feature>
<accession>A7TDR4</accession>
<dbReference type="PANTHER" id="PTHR28304:SF2">
    <property type="entry name" value="PEROXISOMAL MEMBRANE PROTEIN PEX29"/>
    <property type="match status" value="1"/>
</dbReference>
<dbReference type="RefSeq" id="XP_001647392.1">
    <property type="nucleotide sequence ID" value="XM_001647342.1"/>
</dbReference>
<sequence>MESVTNFLWSEASKSDLLQDVLGADDTYVKDPNKPSSGGGVSTGGIKSRDDSGIDLNGVGSLSNAGLQKMMTDALVEKLMKMALPPATEMGSTILEQRIEFSKDRPRLSVPVMSRNFILSNARFGLPFTMVDEVIYIFSWLNPAYTLSILIIYSFIILKPLPSLLSIPIFYILFGVMVPQYLYIHKPETLPYFDSNPTPAQGPPLRKPAVPEPASELSQEFVLNLTDLQNHMLIYVRVYDFFAKILGSFAFFTDEAVSAMAFLILLSFALMNCLFIDTFVNYIPYKHILLFLGWAVMFSFHPINRDRFLGILNSEETRLRVLTVTNKLEELMNNELKTVEASERKLVAVYEIQKLGEKSEWVPIGFSNDSYTLFSTLRINEQKIERRCASHLEEVMPPIDWEWVNNSKWVLDLEPTEWVERNFVQFVEIDSETKWVYDVNIDGNRGSYRRRMWTNLCTRKKEDAVNKDNNEFEVEEVVNPLRDDNYSHDLRGVSKKSFTGLSNQLFGKANSSHNKFDSISSNEGSDAGKVPGTENVRGDSNTSTIGSSKAMSSLNEILSATL</sequence>
<dbReference type="PhylomeDB" id="A7TDR4"/>
<dbReference type="KEGG" id="vpo:Kpol_1018p66"/>
<evidence type="ECO:0000256" key="5">
    <source>
        <dbReference type="ARBA" id="ARBA00023140"/>
    </source>
</evidence>
<evidence type="ECO:0000313" key="9">
    <source>
        <dbReference type="EMBL" id="EDO19534.1"/>
    </source>
</evidence>
<evidence type="ECO:0000256" key="4">
    <source>
        <dbReference type="ARBA" id="ARBA00023136"/>
    </source>
</evidence>
<feature type="region of interest" description="Disordered" evidence="6">
    <location>
        <begin position="512"/>
        <end position="548"/>
    </location>
</feature>
<name>A7TDR4_VANPO</name>
<dbReference type="InterPro" id="IPR052816">
    <property type="entry name" value="Peroxisomal_Membrane_PEX28-32"/>
</dbReference>
<evidence type="ECO:0000313" key="10">
    <source>
        <dbReference type="Proteomes" id="UP000000267"/>
    </source>
</evidence>
<dbReference type="FunCoup" id="A7TDR4">
    <property type="interactions" value="79"/>
</dbReference>
<organism evidence="10">
    <name type="scientific">Vanderwaltozyma polyspora (strain ATCC 22028 / DSM 70294 / BCRC 21397 / CBS 2163 / NBRC 10782 / NRRL Y-8283 / UCD 57-17)</name>
    <name type="common">Kluyveromyces polysporus</name>
    <dbReference type="NCBI Taxonomy" id="436907"/>
    <lineage>
        <taxon>Eukaryota</taxon>
        <taxon>Fungi</taxon>
        <taxon>Dikarya</taxon>
        <taxon>Ascomycota</taxon>
        <taxon>Saccharomycotina</taxon>
        <taxon>Saccharomycetes</taxon>
        <taxon>Saccharomycetales</taxon>
        <taxon>Saccharomycetaceae</taxon>
        <taxon>Vanderwaltozyma</taxon>
    </lineage>
</organism>
<dbReference type="HOGENOM" id="CLU_023118_1_0_1"/>
<dbReference type="EMBL" id="DS480378">
    <property type="protein sequence ID" value="EDO19534.1"/>
    <property type="molecule type" value="Genomic_DNA"/>
</dbReference>
<keyword evidence="4 7" id="KW-0472">Membrane</keyword>
<keyword evidence="2 7" id="KW-0812">Transmembrane</keyword>
<feature type="transmembrane region" description="Helical" evidence="7">
    <location>
        <begin position="165"/>
        <end position="184"/>
    </location>
</feature>
<comment type="subcellular location">
    <subcellularLocation>
        <location evidence="1">Peroxisome membrane</location>
        <topology evidence="1">Multi-pass membrane protein</topology>
    </subcellularLocation>
</comment>
<gene>
    <name evidence="9" type="ORF">Kpol_1018p66</name>
</gene>
<dbReference type="OrthoDB" id="74314at2759"/>
<proteinExistence type="predicted"/>